<evidence type="ECO:0000313" key="2">
    <source>
        <dbReference type="Proteomes" id="UP000000305"/>
    </source>
</evidence>
<dbReference type="EMBL" id="GL732594">
    <property type="protein sequence ID" value="EFX72996.1"/>
    <property type="molecule type" value="Genomic_DNA"/>
</dbReference>
<dbReference type="AlphaFoldDB" id="E9H5H9"/>
<accession>E9H5H9</accession>
<dbReference type="InParanoid" id="E9H5H9"/>
<reference evidence="1 2" key="1">
    <citation type="journal article" date="2011" name="Science">
        <title>The ecoresponsive genome of Daphnia pulex.</title>
        <authorList>
            <person name="Colbourne J.K."/>
            <person name="Pfrender M.E."/>
            <person name="Gilbert D."/>
            <person name="Thomas W.K."/>
            <person name="Tucker A."/>
            <person name="Oakley T.H."/>
            <person name="Tokishita S."/>
            <person name="Aerts A."/>
            <person name="Arnold G.J."/>
            <person name="Basu M.K."/>
            <person name="Bauer D.J."/>
            <person name="Caceres C.E."/>
            <person name="Carmel L."/>
            <person name="Casola C."/>
            <person name="Choi J.H."/>
            <person name="Detter J.C."/>
            <person name="Dong Q."/>
            <person name="Dusheyko S."/>
            <person name="Eads B.D."/>
            <person name="Frohlich T."/>
            <person name="Geiler-Samerotte K.A."/>
            <person name="Gerlach D."/>
            <person name="Hatcher P."/>
            <person name="Jogdeo S."/>
            <person name="Krijgsveld J."/>
            <person name="Kriventseva E.V."/>
            <person name="Kultz D."/>
            <person name="Laforsch C."/>
            <person name="Lindquist E."/>
            <person name="Lopez J."/>
            <person name="Manak J.R."/>
            <person name="Muller J."/>
            <person name="Pangilinan J."/>
            <person name="Patwardhan R.P."/>
            <person name="Pitluck S."/>
            <person name="Pritham E.J."/>
            <person name="Rechtsteiner A."/>
            <person name="Rho M."/>
            <person name="Rogozin I.B."/>
            <person name="Sakarya O."/>
            <person name="Salamov A."/>
            <person name="Schaack S."/>
            <person name="Shapiro H."/>
            <person name="Shiga Y."/>
            <person name="Skalitzky C."/>
            <person name="Smith Z."/>
            <person name="Souvorov A."/>
            <person name="Sung W."/>
            <person name="Tang Z."/>
            <person name="Tsuchiya D."/>
            <person name="Tu H."/>
            <person name="Vos H."/>
            <person name="Wang M."/>
            <person name="Wolf Y.I."/>
            <person name="Yamagata H."/>
            <person name="Yamada T."/>
            <person name="Ye Y."/>
            <person name="Shaw J.R."/>
            <person name="Andrews J."/>
            <person name="Crease T.J."/>
            <person name="Tang H."/>
            <person name="Lucas S.M."/>
            <person name="Robertson H.M."/>
            <person name="Bork P."/>
            <person name="Koonin E.V."/>
            <person name="Zdobnov E.M."/>
            <person name="Grigoriev I.V."/>
            <person name="Lynch M."/>
            <person name="Boore J.L."/>
        </authorList>
    </citation>
    <scope>NUCLEOTIDE SEQUENCE [LARGE SCALE GENOMIC DNA]</scope>
</reference>
<sequence length="53" mass="5828">MLRIIRASAIAYVLSSDVRICISNCGTAYVSFGTNFAEQHSVWIYFKSVPAAV</sequence>
<proteinExistence type="predicted"/>
<keyword evidence="2" id="KW-1185">Reference proteome</keyword>
<dbReference type="KEGG" id="dpx:DAPPUDRAFT_253820"/>
<protein>
    <submittedName>
        <fullName evidence="1">Uncharacterized protein</fullName>
    </submittedName>
</protein>
<dbReference type="Proteomes" id="UP000000305">
    <property type="component" value="Unassembled WGS sequence"/>
</dbReference>
<organism evidence="1 2">
    <name type="scientific">Daphnia pulex</name>
    <name type="common">Water flea</name>
    <dbReference type="NCBI Taxonomy" id="6669"/>
    <lineage>
        <taxon>Eukaryota</taxon>
        <taxon>Metazoa</taxon>
        <taxon>Ecdysozoa</taxon>
        <taxon>Arthropoda</taxon>
        <taxon>Crustacea</taxon>
        <taxon>Branchiopoda</taxon>
        <taxon>Diplostraca</taxon>
        <taxon>Cladocera</taxon>
        <taxon>Anomopoda</taxon>
        <taxon>Daphniidae</taxon>
        <taxon>Daphnia</taxon>
    </lineage>
</organism>
<dbReference type="HOGENOM" id="CLU_3070826_0_0_1"/>
<name>E9H5H9_DAPPU</name>
<evidence type="ECO:0000313" key="1">
    <source>
        <dbReference type="EMBL" id="EFX72996.1"/>
    </source>
</evidence>
<gene>
    <name evidence="1" type="ORF">DAPPUDRAFT_253820</name>
</gene>